<dbReference type="Gene3D" id="3.40.50.2300">
    <property type="match status" value="1"/>
</dbReference>
<evidence type="ECO:0000256" key="2">
    <source>
        <dbReference type="PROSITE-ProRule" id="PRU00169"/>
    </source>
</evidence>
<reference evidence="4 5" key="1">
    <citation type="submission" date="2020-08" db="EMBL/GenBank/DDBJ databases">
        <title>Bridging the membrane lipid divide: bacteria of the FCB group superphylum have the potential to synthesize archaeal ether lipids.</title>
        <authorList>
            <person name="Villanueva L."/>
            <person name="Von Meijenfeldt F.A.B."/>
            <person name="Westbye A.B."/>
            <person name="Yadav S."/>
            <person name="Hopmans E.C."/>
            <person name="Dutilh B.E."/>
            <person name="Sinninghe Damste J.S."/>
        </authorList>
    </citation>
    <scope>NUCLEOTIDE SEQUENCE [LARGE SCALE GENOMIC DNA]</scope>
    <source>
        <strain evidence="4">NIOZ-UU47</strain>
    </source>
</reference>
<gene>
    <name evidence="4" type="ORF">H8E41_03385</name>
</gene>
<dbReference type="InterPro" id="IPR050595">
    <property type="entry name" value="Bact_response_regulator"/>
</dbReference>
<proteinExistence type="predicted"/>
<evidence type="ECO:0000313" key="4">
    <source>
        <dbReference type="EMBL" id="MBC8316922.1"/>
    </source>
</evidence>
<evidence type="ECO:0000313" key="5">
    <source>
        <dbReference type="Proteomes" id="UP000614424"/>
    </source>
</evidence>
<dbReference type="InterPro" id="IPR001789">
    <property type="entry name" value="Sig_transdc_resp-reg_receiver"/>
</dbReference>
<dbReference type="CDD" id="cd00156">
    <property type="entry name" value="REC"/>
    <property type="match status" value="1"/>
</dbReference>
<dbReference type="Pfam" id="PF00072">
    <property type="entry name" value="Response_reg"/>
    <property type="match status" value="1"/>
</dbReference>
<protein>
    <submittedName>
        <fullName evidence="4">Response regulator</fullName>
    </submittedName>
</protein>
<organism evidence="4 5">
    <name type="scientific">Candidatus Desulfobia pelagia</name>
    <dbReference type="NCBI Taxonomy" id="2841692"/>
    <lineage>
        <taxon>Bacteria</taxon>
        <taxon>Pseudomonadati</taxon>
        <taxon>Thermodesulfobacteriota</taxon>
        <taxon>Desulfobulbia</taxon>
        <taxon>Desulfobulbales</taxon>
        <taxon>Desulfobulbaceae</taxon>
        <taxon>Candidatus Desulfobia</taxon>
    </lineage>
</organism>
<feature type="modified residue" description="4-aspartylphosphate" evidence="2">
    <location>
        <position position="54"/>
    </location>
</feature>
<dbReference type="SUPFAM" id="SSF52172">
    <property type="entry name" value="CheY-like"/>
    <property type="match status" value="1"/>
</dbReference>
<dbReference type="PANTHER" id="PTHR44591">
    <property type="entry name" value="STRESS RESPONSE REGULATOR PROTEIN 1"/>
    <property type="match status" value="1"/>
</dbReference>
<dbReference type="PROSITE" id="PS50110">
    <property type="entry name" value="RESPONSE_REGULATORY"/>
    <property type="match status" value="1"/>
</dbReference>
<evidence type="ECO:0000256" key="1">
    <source>
        <dbReference type="ARBA" id="ARBA00022553"/>
    </source>
</evidence>
<dbReference type="AlphaFoldDB" id="A0A8J6NCW2"/>
<dbReference type="PANTHER" id="PTHR44591:SF3">
    <property type="entry name" value="RESPONSE REGULATORY DOMAIN-CONTAINING PROTEIN"/>
    <property type="match status" value="1"/>
</dbReference>
<evidence type="ECO:0000259" key="3">
    <source>
        <dbReference type="PROSITE" id="PS50110"/>
    </source>
</evidence>
<dbReference type="Proteomes" id="UP000614424">
    <property type="component" value="Unassembled WGS sequence"/>
</dbReference>
<feature type="domain" description="Response regulatory" evidence="3">
    <location>
        <begin position="4"/>
        <end position="124"/>
    </location>
</feature>
<comment type="caution">
    <text evidence="4">The sequence shown here is derived from an EMBL/GenBank/DDBJ whole genome shotgun (WGS) entry which is preliminary data.</text>
</comment>
<accession>A0A8J6NCW2</accession>
<dbReference type="EMBL" id="JACNJZ010000060">
    <property type="protein sequence ID" value="MBC8316922.1"/>
    <property type="molecule type" value="Genomic_DNA"/>
</dbReference>
<keyword evidence="1 2" id="KW-0597">Phosphoprotein</keyword>
<sequence>MKKHILIVDDERLILFGLTEALKTESVEIRTASTAASTLKEVKAFPDFDLFIIDLTLPDINGLDLAKTIKKDHPSAKFIFMSGKYRDKEDFINNIEGADDIHPCEFITKPFDFDTTQELVFQALEK</sequence>
<dbReference type="GO" id="GO:0000160">
    <property type="term" value="P:phosphorelay signal transduction system"/>
    <property type="evidence" value="ECO:0007669"/>
    <property type="project" value="InterPro"/>
</dbReference>
<dbReference type="SMART" id="SM00448">
    <property type="entry name" value="REC"/>
    <property type="match status" value="1"/>
</dbReference>
<dbReference type="InterPro" id="IPR011006">
    <property type="entry name" value="CheY-like_superfamily"/>
</dbReference>
<name>A0A8J6NCW2_9BACT</name>